<dbReference type="AlphaFoldDB" id="A0AB32UZ93"/>
<proteinExistence type="predicted"/>
<name>A0AB32UZ93_THECC</name>
<organism evidence="2 3">
    <name type="scientific">Theobroma cacao</name>
    <name type="common">Cacao</name>
    <name type="synonym">Cocoa</name>
    <dbReference type="NCBI Taxonomy" id="3641"/>
    <lineage>
        <taxon>Eukaryota</taxon>
        <taxon>Viridiplantae</taxon>
        <taxon>Streptophyta</taxon>
        <taxon>Embryophyta</taxon>
        <taxon>Tracheophyta</taxon>
        <taxon>Spermatophyta</taxon>
        <taxon>Magnoliopsida</taxon>
        <taxon>eudicotyledons</taxon>
        <taxon>Gunneridae</taxon>
        <taxon>Pentapetalae</taxon>
        <taxon>rosids</taxon>
        <taxon>malvids</taxon>
        <taxon>Malvales</taxon>
        <taxon>Malvaceae</taxon>
        <taxon>Byttnerioideae</taxon>
        <taxon>Theobroma</taxon>
    </lineage>
</organism>
<evidence type="ECO:0000313" key="3">
    <source>
        <dbReference type="RefSeq" id="XP_007022957.2"/>
    </source>
</evidence>
<keyword evidence="1" id="KW-0732">Signal</keyword>
<dbReference type="GeneID" id="18595093"/>
<reference evidence="2" key="1">
    <citation type="journal article" date="1997" name="Nucleic Acids Res.">
        <title>tRNAscan-SE: a program for improved detection of transfer RNA genes in genomic sequence.</title>
        <authorList>
            <person name="Lowe T.M."/>
            <person name="Eddy S.R."/>
        </authorList>
    </citation>
    <scope>NUCLEOTIDE SEQUENCE [LARGE SCALE GENOMIC DNA]</scope>
    <source>
        <strain evidence="2">r\B97-61/B2</strain>
    </source>
</reference>
<sequence length="148" mass="16145">MVMACKTCSMLLLFLSLVLVINLVPQSDAARRLADEMIPKDHVAGLGKKEEAKMKSFGEMKNSPSFPFPLPFSSPDMPFAPPLPQVPITQLPPFPFPPPFGVPPFPFPPPFAVPPFPFPPPFGVPPFPGFPFPPVTFPPIPFFSPPPP</sequence>
<reference evidence="3" key="2">
    <citation type="submission" date="2025-08" db="UniProtKB">
        <authorList>
            <consortium name="RefSeq"/>
        </authorList>
    </citation>
    <scope>IDENTIFICATION</scope>
</reference>
<feature type="signal peptide" evidence="1">
    <location>
        <begin position="1"/>
        <end position="29"/>
    </location>
</feature>
<dbReference type="RefSeq" id="XP_007022957.2">
    <property type="nucleotide sequence ID" value="XM_007022895.2"/>
</dbReference>
<gene>
    <name evidence="3" type="primary">LOC18595093</name>
</gene>
<evidence type="ECO:0000256" key="1">
    <source>
        <dbReference type="SAM" id="SignalP"/>
    </source>
</evidence>
<feature type="chain" id="PRO_5044313498" evidence="1">
    <location>
        <begin position="30"/>
        <end position="148"/>
    </location>
</feature>
<protein>
    <submittedName>
        <fullName evidence="3">WW domain-binding protein 11</fullName>
    </submittedName>
</protein>
<accession>A0AB32UZ93</accession>
<dbReference type="Gramene" id="Tc06v2_t000510.1">
    <property type="protein sequence ID" value="Tc06v2_p000510.1"/>
    <property type="gene ID" value="Tc06v2_g000510"/>
</dbReference>
<evidence type="ECO:0000313" key="2">
    <source>
        <dbReference type="Proteomes" id="UP000694886"/>
    </source>
</evidence>
<dbReference type="KEGG" id="tcc:18595093"/>
<dbReference type="Proteomes" id="UP000694886">
    <property type="component" value="Chromosome 6"/>
</dbReference>